<evidence type="ECO:0000313" key="1">
    <source>
        <dbReference type="EMBL" id="CBH98184.1"/>
    </source>
</evidence>
<dbReference type="AlphaFoldDB" id="E6PTC7"/>
<accession>E6PTC7</accession>
<comment type="caution">
    <text evidence="1">The sequence shown here is derived from an EMBL/GenBank/DDBJ whole genome shotgun (WGS) entry which is preliminary data.</text>
</comment>
<name>E6PTC7_9ZZZZ</name>
<protein>
    <submittedName>
        <fullName evidence="1">Uncharacterized protein</fullName>
    </submittedName>
</protein>
<reference evidence="1" key="1">
    <citation type="submission" date="2009-10" db="EMBL/GenBank/DDBJ databases">
        <title>Diversity of trophic interactions inside an arsenic-rich microbial ecosystem.</title>
        <authorList>
            <person name="Bertin P.N."/>
            <person name="Heinrich-Salmeron A."/>
            <person name="Pelletier E."/>
            <person name="Goulhen-Chollet F."/>
            <person name="Arsene-Ploetze F."/>
            <person name="Gallien S."/>
            <person name="Calteau A."/>
            <person name="Vallenet D."/>
            <person name="Casiot C."/>
            <person name="Chane-Woon-Ming B."/>
            <person name="Giloteaux L."/>
            <person name="Barakat M."/>
            <person name="Bonnefoy V."/>
            <person name="Bruneel O."/>
            <person name="Chandler M."/>
            <person name="Cleiss J."/>
            <person name="Duran R."/>
            <person name="Elbaz-Poulichet F."/>
            <person name="Fonknechten N."/>
            <person name="Lauga B."/>
            <person name="Mornico D."/>
            <person name="Ortet P."/>
            <person name="Schaeffer C."/>
            <person name="Siguier P."/>
            <person name="Alexander Thil Smith A."/>
            <person name="Van Dorsselaer A."/>
            <person name="Weissenbach J."/>
            <person name="Medigue C."/>
            <person name="Le Paslier D."/>
        </authorList>
    </citation>
    <scope>NUCLEOTIDE SEQUENCE</scope>
</reference>
<gene>
    <name evidence="1" type="ORF">CARN2_3660</name>
</gene>
<proteinExistence type="predicted"/>
<dbReference type="EMBL" id="CABM01000049">
    <property type="protein sequence ID" value="CBH98184.1"/>
    <property type="molecule type" value="Genomic_DNA"/>
</dbReference>
<organism evidence="1">
    <name type="scientific">mine drainage metagenome</name>
    <dbReference type="NCBI Taxonomy" id="410659"/>
    <lineage>
        <taxon>unclassified sequences</taxon>
        <taxon>metagenomes</taxon>
        <taxon>ecological metagenomes</taxon>
    </lineage>
</organism>
<sequence length="70" mass="7876">MRHASPRPIAPRVNDLPLACWALIDKLGWFHARWVVGSQSPVLVGFRSEMDRAHTDFPNTVASLRVTNPL</sequence>